<dbReference type="InterPro" id="IPR036615">
    <property type="entry name" value="Mur_ligase_C_dom_sf"/>
</dbReference>
<proteinExistence type="inferred from homology"/>
<dbReference type="InterPro" id="IPR036565">
    <property type="entry name" value="Mur-like_cat_sf"/>
</dbReference>
<evidence type="ECO:0000256" key="17">
    <source>
        <dbReference type="ARBA" id="ARBA00030592"/>
    </source>
</evidence>
<organism evidence="26 27">
    <name type="scientific">Pseudidiomarina donghaiensis</name>
    <dbReference type="NCBI Taxonomy" id="519452"/>
    <lineage>
        <taxon>Bacteria</taxon>
        <taxon>Pseudomonadati</taxon>
        <taxon>Pseudomonadota</taxon>
        <taxon>Gammaproteobacteria</taxon>
        <taxon>Alteromonadales</taxon>
        <taxon>Idiomarinaceae</taxon>
        <taxon>Pseudidiomarina</taxon>
    </lineage>
</organism>
<evidence type="ECO:0000256" key="2">
    <source>
        <dbReference type="ARBA" id="ARBA00002714"/>
    </source>
</evidence>
<dbReference type="EC" id="6.3.2.17" evidence="8"/>
<evidence type="ECO:0000256" key="13">
    <source>
        <dbReference type="ARBA" id="ARBA00022840"/>
    </source>
</evidence>
<dbReference type="Pfam" id="PF02875">
    <property type="entry name" value="Mur_ligase_C"/>
    <property type="match status" value="1"/>
</dbReference>
<dbReference type="PANTHER" id="PTHR11136:SF0">
    <property type="entry name" value="DIHYDROFOLATE SYNTHETASE-RELATED"/>
    <property type="match status" value="1"/>
</dbReference>
<dbReference type="GO" id="GO:0005737">
    <property type="term" value="C:cytoplasm"/>
    <property type="evidence" value="ECO:0007669"/>
    <property type="project" value="TreeGrafter"/>
</dbReference>
<name>A0A432XLA4_9GAMM</name>
<dbReference type="InterPro" id="IPR001645">
    <property type="entry name" value="Folylpolyglutamate_synth"/>
</dbReference>
<dbReference type="SUPFAM" id="SSF53244">
    <property type="entry name" value="MurD-like peptide ligases, peptide-binding domain"/>
    <property type="match status" value="1"/>
</dbReference>
<evidence type="ECO:0000256" key="18">
    <source>
        <dbReference type="ARBA" id="ARBA00032510"/>
    </source>
</evidence>
<protein>
    <recommendedName>
        <fullName evidence="9">Dihydrofolate synthase/folylpolyglutamate synthase</fullName>
        <ecNumber evidence="7">6.3.2.12</ecNumber>
        <ecNumber evidence="8">6.3.2.17</ecNumber>
    </recommendedName>
    <alternativeName>
        <fullName evidence="18">Folylpoly-gamma-glutamate synthetase-dihydrofolate synthetase</fullName>
    </alternativeName>
    <alternativeName>
        <fullName evidence="16">Folylpolyglutamate synthetase</fullName>
    </alternativeName>
    <alternativeName>
        <fullName evidence="17">Tetrahydrofolylpolyglutamate synthase</fullName>
    </alternativeName>
</protein>
<evidence type="ECO:0000256" key="20">
    <source>
        <dbReference type="ARBA" id="ARBA00047808"/>
    </source>
</evidence>
<evidence type="ECO:0000256" key="5">
    <source>
        <dbReference type="ARBA" id="ARBA00008276"/>
    </source>
</evidence>
<dbReference type="GO" id="GO:0046654">
    <property type="term" value="P:tetrahydrofolate biosynthetic process"/>
    <property type="evidence" value="ECO:0007669"/>
    <property type="project" value="UniProtKB-UniPathway"/>
</dbReference>
<keyword evidence="15" id="KW-0289">Folate biosynthesis</keyword>
<comment type="caution">
    <text evidence="26">The sequence shown here is derived from an EMBL/GenBank/DDBJ whole genome shotgun (WGS) entry which is preliminary data.</text>
</comment>
<comment type="cofactor">
    <cofactor evidence="1">
        <name>Mg(2+)</name>
        <dbReference type="ChEBI" id="CHEBI:18420"/>
    </cofactor>
</comment>
<dbReference type="STRING" id="519452.SAMN04488139_0718"/>
<keyword evidence="13 23" id="KW-0067">ATP-binding</keyword>
<evidence type="ECO:0000256" key="6">
    <source>
        <dbReference type="ARBA" id="ARBA00011245"/>
    </source>
</evidence>
<evidence type="ECO:0000256" key="16">
    <source>
        <dbReference type="ARBA" id="ARBA00030048"/>
    </source>
</evidence>
<dbReference type="RefSeq" id="WP_092837656.1">
    <property type="nucleotide sequence ID" value="NZ_FPCF01000001.1"/>
</dbReference>
<dbReference type="PIRSF" id="PIRSF001563">
    <property type="entry name" value="Folylpolyglu_synth"/>
    <property type="match status" value="1"/>
</dbReference>
<dbReference type="OrthoDB" id="9809356at2"/>
<comment type="catalytic activity">
    <reaction evidence="21">
        <text>(6R)-5,10-methylenetetrahydrofolyl-(gamma-L-Glu)(n) + L-glutamate + ATP = (6R)-5,10-methylenetetrahydrofolyl-(gamma-L-Glu)(n+1) + ADP + phosphate + H(+)</text>
        <dbReference type="Rhea" id="RHEA:51912"/>
        <dbReference type="Rhea" id="RHEA-COMP:13257"/>
        <dbReference type="Rhea" id="RHEA-COMP:13258"/>
        <dbReference type="ChEBI" id="CHEBI:15378"/>
        <dbReference type="ChEBI" id="CHEBI:29985"/>
        <dbReference type="ChEBI" id="CHEBI:30616"/>
        <dbReference type="ChEBI" id="CHEBI:43474"/>
        <dbReference type="ChEBI" id="CHEBI:136572"/>
        <dbReference type="ChEBI" id="CHEBI:456216"/>
        <dbReference type="EC" id="6.3.2.17"/>
    </reaction>
</comment>
<keyword evidence="12 23" id="KW-0547">Nucleotide-binding</keyword>
<dbReference type="NCBIfam" id="TIGR01499">
    <property type="entry name" value="folC"/>
    <property type="match status" value="1"/>
</dbReference>
<comment type="pathway">
    <text evidence="4">Cofactor biosynthesis; tetrahydrofolylpolyglutamate biosynthesis.</text>
</comment>
<keyword evidence="14" id="KW-0460">Magnesium</keyword>
<evidence type="ECO:0000256" key="1">
    <source>
        <dbReference type="ARBA" id="ARBA00001946"/>
    </source>
</evidence>
<evidence type="ECO:0000256" key="11">
    <source>
        <dbReference type="ARBA" id="ARBA00022723"/>
    </source>
</evidence>
<dbReference type="EMBL" id="PIPU01000001">
    <property type="protein sequence ID" value="RUO49466.1"/>
    <property type="molecule type" value="Genomic_DNA"/>
</dbReference>
<feature type="domain" description="Mur ligase C-terminal" evidence="24">
    <location>
        <begin position="289"/>
        <end position="421"/>
    </location>
</feature>
<evidence type="ECO:0000256" key="7">
    <source>
        <dbReference type="ARBA" id="ARBA00013023"/>
    </source>
</evidence>
<keyword evidence="27" id="KW-1185">Reference proteome</keyword>
<dbReference type="GO" id="GO:0046872">
    <property type="term" value="F:metal ion binding"/>
    <property type="evidence" value="ECO:0007669"/>
    <property type="project" value="UniProtKB-KW"/>
</dbReference>
<evidence type="ECO:0000256" key="21">
    <source>
        <dbReference type="ARBA" id="ARBA00049035"/>
    </source>
</evidence>
<sequence>MASISPPSQSAGLQAWLTYLEQLHPSAIDMGLDRVREVANRLRLTQTRAEVFTVAGTNGKGSSVRYLETMLREADYQTGVYISPHLNVYNERVRINGNMLADADHVAAFAAIERARGDISLTYFEFGTLAALYLMQQHELDAWILEVGLGGRLDAVNIVDANVALLTSVGIDHIGFLGSDRTGIAREKAGVFRPGRPAICGEPDFPAEVAVAAQQQSVLLQQVGKDFHYRLTTDTTWQFRNHDTMLNHLPLPQLPLPNAATAIAAIAASNLPVSDKAIRAGLAQAREPGRLQFIAAGPQQPVDSLLDVAHNPHAAQFLTQAIALRYPQRPVYAVVGMLHDKDISGTLAALAPMVTQWYFASLSEPRGASSLQLLEQKPAQAQVAGCFDNVAAAYAQAQQDAATHMQQQPHAKPPLVLVCGSFYTVGKIPTTE</sequence>
<evidence type="ECO:0000313" key="27">
    <source>
        <dbReference type="Proteomes" id="UP000286985"/>
    </source>
</evidence>
<keyword evidence="10 23" id="KW-0436">Ligase</keyword>
<dbReference type="NCBIfam" id="NF008101">
    <property type="entry name" value="PRK10846.1"/>
    <property type="match status" value="1"/>
</dbReference>
<evidence type="ECO:0000259" key="24">
    <source>
        <dbReference type="Pfam" id="PF02875"/>
    </source>
</evidence>
<comment type="catalytic activity">
    <reaction evidence="19">
        <text>(6S)-5,6,7,8-tetrahydrofolyl-(gamma-L-Glu)(n) + L-glutamate + ATP = (6S)-5,6,7,8-tetrahydrofolyl-(gamma-L-Glu)(n+1) + ADP + phosphate + H(+)</text>
        <dbReference type="Rhea" id="RHEA:10580"/>
        <dbReference type="Rhea" id="RHEA-COMP:14738"/>
        <dbReference type="Rhea" id="RHEA-COMP:14740"/>
        <dbReference type="ChEBI" id="CHEBI:15378"/>
        <dbReference type="ChEBI" id="CHEBI:29985"/>
        <dbReference type="ChEBI" id="CHEBI:30616"/>
        <dbReference type="ChEBI" id="CHEBI:43474"/>
        <dbReference type="ChEBI" id="CHEBI:141005"/>
        <dbReference type="ChEBI" id="CHEBI:456216"/>
        <dbReference type="EC" id="6.3.2.17"/>
    </reaction>
</comment>
<evidence type="ECO:0000313" key="26">
    <source>
        <dbReference type="EMBL" id="RUO49466.1"/>
    </source>
</evidence>
<reference evidence="27" key="1">
    <citation type="journal article" date="2018" name="Front. Microbiol.">
        <title>Genome-Based Analysis Reveals the Taxonomy and Diversity of the Family Idiomarinaceae.</title>
        <authorList>
            <person name="Liu Y."/>
            <person name="Lai Q."/>
            <person name="Shao Z."/>
        </authorList>
    </citation>
    <scope>NUCLEOTIDE SEQUENCE [LARGE SCALE GENOMIC DNA]</scope>
    <source>
        <strain evidence="27">908033</strain>
    </source>
</reference>
<feature type="domain" description="Mur ligase central" evidence="25">
    <location>
        <begin position="54"/>
        <end position="193"/>
    </location>
</feature>
<evidence type="ECO:0000256" key="15">
    <source>
        <dbReference type="ARBA" id="ARBA00022909"/>
    </source>
</evidence>
<dbReference type="InterPro" id="IPR004101">
    <property type="entry name" value="Mur_ligase_C"/>
</dbReference>
<dbReference type="FunFam" id="3.40.1190.10:FF:000004">
    <property type="entry name" value="Dihydrofolate synthase/folylpolyglutamate synthase"/>
    <property type="match status" value="1"/>
</dbReference>
<evidence type="ECO:0000256" key="4">
    <source>
        <dbReference type="ARBA" id="ARBA00005150"/>
    </source>
</evidence>
<comment type="similarity">
    <text evidence="5 23">Belongs to the folylpolyglutamate synthase family.</text>
</comment>
<evidence type="ECO:0000256" key="10">
    <source>
        <dbReference type="ARBA" id="ARBA00022598"/>
    </source>
</evidence>
<dbReference type="Gene3D" id="3.90.190.20">
    <property type="entry name" value="Mur ligase, C-terminal domain"/>
    <property type="match status" value="1"/>
</dbReference>
<evidence type="ECO:0000256" key="12">
    <source>
        <dbReference type="ARBA" id="ARBA00022741"/>
    </source>
</evidence>
<keyword evidence="11" id="KW-0479">Metal-binding</keyword>
<comment type="subunit">
    <text evidence="6">Monomer.</text>
</comment>
<accession>A0A432XLA4</accession>
<dbReference type="Pfam" id="PF08245">
    <property type="entry name" value="Mur_ligase_M"/>
    <property type="match status" value="1"/>
</dbReference>
<dbReference type="GO" id="GO:0008841">
    <property type="term" value="F:dihydrofolate synthase activity"/>
    <property type="evidence" value="ECO:0007669"/>
    <property type="project" value="UniProtKB-EC"/>
</dbReference>
<evidence type="ECO:0000256" key="8">
    <source>
        <dbReference type="ARBA" id="ARBA00013025"/>
    </source>
</evidence>
<dbReference type="Gene3D" id="3.40.1190.10">
    <property type="entry name" value="Mur-like, catalytic domain"/>
    <property type="match status" value="1"/>
</dbReference>
<dbReference type="UniPathway" id="UPA00077">
    <property type="reaction ID" value="UER00157"/>
</dbReference>
<evidence type="ECO:0000256" key="3">
    <source>
        <dbReference type="ARBA" id="ARBA00004799"/>
    </source>
</evidence>
<dbReference type="GO" id="GO:0005524">
    <property type="term" value="F:ATP binding"/>
    <property type="evidence" value="ECO:0007669"/>
    <property type="project" value="UniProtKB-KW"/>
</dbReference>
<dbReference type="InterPro" id="IPR013221">
    <property type="entry name" value="Mur_ligase_cen"/>
</dbReference>
<gene>
    <name evidence="26" type="ORF">CWE24_02910</name>
</gene>
<evidence type="ECO:0000256" key="9">
    <source>
        <dbReference type="ARBA" id="ARBA00019357"/>
    </source>
</evidence>
<comment type="pathway">
    <text evidence="3">Cofactor biosynthesis; tetrahydrofolate biosynthesis; 7,8-dihydrofolate from 2-amino-4-hydroxy-6-hydroxymethyl-7,8-dihydropteridine diphosphate and 4-aminobenzoate: step 2/2.</text>
</comment>
<comment type="catalytic activity">
    <reaction evidence="20">
        <text>10-formyltetrahydrofolyl-(gamma-L-Glu)(n) + L-glutamate + ATP = 10-formyltetrahydrofolyl-(gamma-L-Glu)(n+1) + ADP + phosphate + H(+)</text>
        <dbReference type="Rhea" id="RHEA:51904"/>
        <dbReference type="Rhea" id="RHEA-COMP:13088"/>
        <dbReference type="Rhea" id="RHEA-COMP:14300"/>
        <dbReference type="ChEBI" id="CHEBI:15378"/>
        <dbReference type="ChEBI" id="CHEBI:29985"/>
        <dbReference type="ChEBI" id="CHEBI:30616"/>
        <dbReference type="ChEBI" id="CHEBI:43474"/>
        <dbReference type="ChEBI" id="CHEBI:134413"/>
        <dbReference type="ChEBI" id="CHEBI:456216"/>
        <dbReference type="EC" id="6.3.2.17"/>
    </reaction>
</comment>
<evidence type="ECO:0000259" key="25">
    <source>
        <dbReference type="Pfam" id="PF08245"/>
    </source>
</evidence>
<comment type="function">
    <text evidence="2">Functions in two distinct reactions of the de novo folate biosynthetic pathway. Catalyzes the addition of a glutamate residue to dihydropteroate (7,8-dihydropteroate or H2Pte) to form dihydrofolate (7,8-dihydrofolate monoglutamate or H2Pte-Glu). Also catalyzes successive additions of L-glutamate to tetrahydrofolate or 10-formyltetrahydrofolate or 5,10-methylenetetrahydrofolate, leading to folylpolyglutamate derivatives.</text>
</comment>
<evidence type="ECO:0000256" key="19">
    <source>
        <dbReference type="ARBA" id="ARBA00047493"/>
    </source>
</evidence>
<dbReference type="AlphaFoldDB" id="A0A432XLA4"/>
<evidence type="ECO:0000256" key="23">
    <source>
        <dbReference type="PIRNR" id="PIRNR001563"/>
    </source>
</evidence>
<evidence type="ECO:0000256" key="14">
    <source>
        <dbReference type="ARBA" id="ARBA00022842"/>
    </source>
</evidence>
<comment type="catalytic activity">
    <reaction evidence="22">
        <text>7,8-dihydropteroate + L-glutamate + ATP = 7,8-dihydrofolate + ADP + phosphate + H(+)</text>
        <dbReference type="Rhea" id="RHEA:23584"/>
        <dbReference type="ChEBI" id="CHEBI:15378"/>
        <dbReference type="ChEBI" id="CHEBI:17839"/>
        <dbReference type="ChEBI" id="CHEBI:29985"/>
        <dbReference type="ChEBI" id="CHEBI:30616"/>
        <dbReference type="ChEBI" id="CHEBI:43474"/>
        <dbReference type="ChEBI" id="CHEBI:57451"/>
        <dbReference type="ChEBI" id="CHEBI:456216"/>
        <dbReference type="EC" id="6.3.2.12"/>
    </reaction>
</comment>
<dbReference type="Proteomes" id="UP000286985">
    <property type="component" value="Unassembled WGS sequence"/>
</dbReference>
<dbReference type="GO" id="GO:0046656">
    <property type="term" value="P:folic acid biosynthetic process"/>
    <property type="evidence" value="ECO:0007669"/>
    <property type="project" value="UniProtKB-KW"/>
</dbReference>
<dbReference type="GO" id="GO:0004326">
    <property type="term" value="F:tetrahydrofolylpolyglutamate synthase activity"/>
    <property type="evidence" value="ECO:0007669"/>
    <property type="project" value="UniProtKB-EC"/>
</dbReference>
<dbReference type="SUPFAM" id="SSF53623">
    <property type="entry name" value="MurD-like peptide ligases, catalytic domain"/>
    <property type="match status" value="1"/>
</dbReference>
<dbReference type="EC" id="6.3.2.12" evidence="7"/>
<dbReference type="PANTHER" id="PTHR11136">
    <property type="entry name" value="FOLYLPOLYGLUTAMATE SYNTHASE-RELATED"/>
    <property type="match status" value="1"/>
</dbReference>
<evidence type="ECO:0000256" key="22">
    <source>
        <dbReference type="ARBA" id="ARBA00049161"/>
    </source>
</evidence>